<reference evidence="1 2" key="1">
    <citation type="submission" date="2016-02" db="EMBL/GenBank/DDBJ databases">
        <title>Complete genome sequence of Pseudomonas azotoformans S4.</title>
        <authorList>
            <person name="Fang Y."/>
            <person name="Wu L."/>
            <person name="Feng G."/>
        </authorList>
    </citation>
    <scope>NUCLEOTIDE SEQUENCE [LARGE SCALE GENOMIC DNA]</scope>
    <source>
        <strain evidence="1 2">S4</strain>
    </source>
</reference>
<accession>A0A127HYX4</accession>
<dbReference type="AlphaFoldDB" id="A0A127HYX4"/>
<name>A0A127HYX4_PSEAZ</name>
<protein>
    <submittedName>
        <fullName evidence="1">Uncharacterized protein</fullName>
    </submittedName>
</protein>
<dbReference type="KEGG" id="pazo:AYR47_15480"/>
<organism evidence="1 2">
    <name type="scientific">Pseudomonas azotoformans</name>
    <dbReference type="NCBI Taxonomy" id="47878"/>
    <lineage>
        <taxon>Bacteria</taxon>
        <taxon>Pseudomonadati</taxon>
        <taxon>Pseudomonadota</taxon>
        <taxon>Gammaproteobacteria</taxon>
        <taxon>Pseudomonadales</taxon>
        <taxon>Pseudomonadaceae</taxon>
        <taxon>Pseudomonas</taxon>
    </lineage>
</organism>
<dbReference type="Proteomes" id="UP000070516">
    <property type="component" value="Chromosome"/>
</dbReference>
<evidence type="ECO:0000313" key="2">
    <source>
        <dbReference type="Proteomes" id="UP000070516"/>
    </source>
</evidence>
<sequence length="104" mass="12175">MAIGYRSIYTYRANEQKASNTCLFRTGSERQRKVSIYASVFRERISRPITEYMCTPCQMHDTFNIFKSSLHTCPVRKIANEVLNAINRVRDRPHQCTYAMSKTD</sequence>
<dbReference type="EMBL" id="CP014546">
    <property type="protein sequence ID" value="AMN79641.1"/>
    <property type="molecule type" value="Genomic_DNA"/>
</dbReference>
<gene>
    <name evidence="1" type="ORF">AYR47_15480</name>
</gene>
<evidence type="ECO:0000313" key="1">
    <source>
        <dbReference type="EMBL" id="AMN79641.1"/>
    </source>
</evidence>
<proteinExistence type="predicted"/>